<keyword evidence="2" id="KW-1185">Reference proteome</keyword>
<sequence length="40" mass="4583">MGDKPFFPHVARIVYFRMVPFRGANGRFLPGLDCHFDSIA</sequence>
<evidence type="ECO:0000313" key="1">
    <source>
        <dbReference type="EMBL" id="EGG56330.1"/>
    </source>
</evidence>
<dbReference type="AlphaFoldDB" id="F3QR76"/>
<evidence type="ECO:0000313" key="2">
    <source>
        <dbReference type="Proteomes" id="UP000005546"/>
    </source>
</evidence>
<protein>
    <submittedName>
        <fullName evidence="1">Uncharacterized protein</fullName>
    </submittedName>
</protein>
<dbReference type="HOGENOM" id="CLU_212161_0_0_10"/>
<dbReference type="EMBL" id="AFBR01000020">
    <property type="protein sequence ID" value="EGG56330.1"/>
    <property type="molecule type" value="Genomic_DNA"/>
</dbReference>
<accession>F3QR76</accession>
<gene>
    <name evidence="1" type="ORF">HMPREF9442_00675</name>
</gene>
<proteinExistence type="predicted"/>
<comment type="caution">
    <text evidence="1">The sequence shown here is derived from an EMBL/GenBank/DDBJ whole genome shotgun (WGS) entry which is preliminary data.</text>
</comment>
<reference evidence="1 2" key="1">
    <citation type="submission" date="2011-02" db="EMBL/GenBank/DDBJ databases">
        <authorList>
            <person name="Weinstock G."/>
            <person name="Sodergren E."/>
            <person name="Clifton S."/>
            <person name="Fulton L."/>
            <person name="Fulton B."/>
            <person name="Courtney L."/>
            <person name="Fronick C."/>
            <person name="Harrison M."/>
            <person name="Strong C."/>
            <person name="Farmer C."/>
            <person name="Delahaunty K."/>
            <person name="Markovic C."/>
            <person name="Hall O."/>
            <person name="Minx P."/>
            <person name="Tomlinson C."/>
            <person name="Mitreva M."/>
            <person name="Hou S."/>
            <person name="Chen J."/>
            <person name="Wollam A."/>
            <person name="Pepin K.H."/>
            <person name="Johnson M."/>
            <person name="Bhonagiri V."/>
            <person name="Zhang X."/>
            <person name="Suruliraj S."/>
            <person name="Warren W."/>
            <person name="Chinwalla A."/>
            <person name="Mardis E.R."/>
            <person name="Wilson R.K."/>
        </authorList>
    </citation>
    <scope>NUCLEOTIDE SEQUENCE [LARGE SCALE GENOMIC DNA]</scope>
    <source>
        <strain evidence="1 2">YIT 11841</strain>
    </source>
</reference>
<dbReference type="Proteomes" id="UP000005546">
    <property type="component" value="Unassembled WGS sequence"/>
</dbReference>
<name>F3QR76_9BACT</name>
<organism evidence="1 2">
    <name type="scientific">Paraprevotella xylaniphila YIT 11841</name>
    <dbReference type="NCBI Taxonomy" id="762982"/>
    <lineage>
        <taxon>Bacteria</taxon>
        <taxon>Pseudomonadati</taxon>
        <taxon>Bacteroidota</taxon>
        <taxon>Bacteroidia</taxon>
        <taxon>Bacteroidales</taxon>
        <taxon>Prevotellaceae</taxon>
        <taxon>Paraprevotella</taxon>
    </lineage>
</organism>